<dbReference type="InterPro" id="IPR041698">
    <property type="entry name" value="Methyltransf_25"/>
</dbReference>
<protein>
    <submittedName>
        <fullName evidence="3">Methyltransferase</fullName>
    </submittedName>
</protein>
<accession>A0A2T1G822</accession>
<dbReference type="InterPro" id="IPR029063">
    <property type="entry name" value="SAM-dependent_MTases_sf"/>
</dbReference>
<comment type="caution">
    <text evidence="3">The sequence shown here is derived from an EMBL/GenBank/DDBJ whole genome shotgun (WGS) entry which is preliminary data.</text>
</comment>
<dbReference type="Gene3D" id="3.40.50.150">
    <property type="entry name" value="Vaccinia Virus protein VP39"/>
    <property type="match status" value="1"/>
</dbReference>
<keyword evidence="1 3" id="KW-0808">Transferase</keyword>
<reference evidence="3 4" key="1">
    <citation type="submission" date="2018-03" db="EMBL/GenBank/DDBJ databases">
        <title>The ancient ancestry and fast evolution of plastids.</title>
        <authorList>
            <person name="Moore K.R."/>
            <person name="Magnabosco C."/>
            <person name="Momper L."/>
            <person name="Gold D.A."/>
            <person name="Bosak T."/>
            <person name="Fournier G.P."/>
        </authorList>
    </citation>
    <scope>NUCLEOTIDE SEQUENCE [LARGE SCALE GENOMIC DNA]</scope>
    <source>
        <strain evidence="3 4">CCALA 037</strain>
    </source>
</reference>
<dbReference type="Pfam" id="PF13649">
    <property type="entry name" value="Methyltransf_25"/>
    <property type="match status" value="1"/>
</dbReference>
<dbReference type="Proteomes" id="UP000238937">
    <property type="component" value="Unassembled WGS sequence"/>
</dbReference>
<dbReference type="SUPFAM" id="SSF53335">
    <property type="entry name" value="S-adenosyl-L-methionine-dependent methyltransferases"/>
    <property type="match status" value="1"/>
</dbReference>
<dbReference type="RefSeq" id="WP_106308680.1">
    <property type="nucleotide sequence ID" value="NZ_PVWO01000301.1"/>
</dbReference>
<proteinExistence type="predicted"/>
<organism evidence="3 4">
    <name type="scientific">Chamaesiphon polymorphus CCALA 037</name>
    <dbReference type="NCBI Taxonomy" id="2107692"/>
    <lineage>
        <taxon>Bacteria</taxon>
        <taxon>Bacillati</taxon>
        <taxon>Cyanobacteriota</taxon>
        <taxon>Cyanophyceae</taxon>
        <taxon>Gomontiellales</taxon>
        <taxon>Chamaesiphonaceae</taxon>
        <taxon>Chamaesiphon</taxon>
    </lineage>
</organism>
<dbReference type="AlphaFoldDB" id="A0A2T1G822"/>
<evidence type="ECO:0000256" key="1">
    <source>
        <dbReference type="ARBA" id="ARBA00022679"/>
    </source>
</evidence>
<evidence type="ECO:0000313" key="3">
    <source>
        <dbReference type="EMBL" id="PSB53388.1"/>
    </source>
</evidence>
<gene>
    <name evidence="3" type="ORF">C7B77_19615</name>
</gene>
<evidence type="ECO:0000259" key="2">
    <source>
        <dbReference type="Pfam" id="PF13649"/>
    </source>
</evidence>
<dbReference type="GO" id="GO:0032259">
    <property type="term" value="P:methylation"/>
    <property type="evidence" value="ECO:0007669"/>
    <property type="project" value="UniProtKB-KW"/>
</dbReference>
<dbReference type="CDD" id="cd02440">
    <property type="entry name" value="AdoMet_MTases"/>
    <property type="match status" value="1"/>
</dbReference>
<dbReference type="GO" id="GO:0008168">
    <property type="term" value="F:methyltransferase activity"/>
    <property type="evidence" value="ECO:0007669"/>
    <property type="project" value="UniProtKB-KW"/>
</dbReference>
<evidence type="ECO:0000313" key="4">
    <source>
        <dbReference type="Proteomes" id="UP000238937"/>
    </source>
</evidence>
<dbReference type="EMBL" id="PVWO01000301">
    <property type="protein sequence ID" value="PSB53388.1"/>
    <property type="molecule type" value="Genomic_DNA"/>
</dbReference>
<feature type="domain" description="Methyltransferase" evidence="2">
    <location>
        <begin position="42"/>
        <end position="137"/>
    </location>
</feature>
<sequence length="209" mass="23623">MVNLWSTTEHAIGYLAKADSIPHRTEGEAVLLDYIPKTAQRILDLGTGDGRLMALLKIDRSQATGLAIDFSPVMLEKARARFQEDRSIEIISHNLDDRLPDLGQFDAIVSSFAIHHVTHDRKRSLYEEIFNLLTPGGVFANLEHVASPNQNIHIQFLTKIGYTPENEDPSNKLLDVETQLGYLREIGFDDVDCYWKWLELALLIGIKPN</sequence>
<keyword evidence="3" id="KW-0489">Methyltransferase</keyword>
<dbReference type="OrthoDB" id="9772751at2"/>
<dbReference type="PANTHER" id="PTHR43861">
    <property type="entry name" value="TRANS-ACONITATE 2-METHYLTRANSFERASE-RELATED"/>
    <property type="match status" value="1"/>
</dbReference>
<name>A0A2T1G822_9CYAN</name>
<keyword evidence="4" id="KW-1185">Reference proteome</keyword>